<keyword evidence="8" id="KW-1185">Reference proteome</keyword>
<dbReference type="EMBL" id="GL377601">
    <property type="protein sequence ID" value="EFJ20841.1"/>
    <property type="molecule type" value="Genomic_DNA"/>
</dbReference>
<evidence type="ECO:0000256" key="4">
    <source>
        <dbReference type="ARBA" id="ARBA00022729"/>
    </source>
</evidence>
<evidence type="ECO:0000256" key="5">
    <source>
        <dbReference type="ARBA" id="ARBA00023180"/>
    </source>
</evidence>
<evidence type="ECO:0000256" key="1">
    <source>
        <dbReference type="ARBA" id="ARBA00004116"/>
    </source>
</evidence>
<organism evidence="8">
    <name type="scientific">Selaginella moellendorffii</name>
    <name type="common">Spikemoss</name>
    <dbReference type="NCBI Taxonomy" id="88036"/>
    <lineage>
        <taxon>Eukaryota</taxon>
        <taxon>Viridiplantae</taxon>
        <taxon>Streptophyta</taxon>
        <taxon>Embryophyta</taxon>
        <taxon>Tracheophyta</taxon>
        <taxon>Lycopodiopsida</taxon>
        <taxon>Selaginellales</taxon>
        <taxon>Selaginellaceae</taxon>
        <taxon>Selaginella</taxon>
    </lineage>
</organism>
<name>D8S3Z1_SELML</name>
<dbReference type="KEGG" id="smo:SELMODRAFT_108020"/>
<dbReference type="PANTHER" id="PTHR10426">
    <property type="entry name" value="STRICTOSIDINE SYNTHASE-RELATED"/>
    <property type="match status" value="1"/>
</dbReference>
<dbReference type="InParanoid" id="D8S3Z1"/>
<proteinExistence type="inferred from homology"/>
<dbReference type="Proteomes" id="UP000001514">
    <property type="component" value="Unassembled WGS sequence"/>
</dbReference>
<accession>D8S3Z1</accession>
<evidence type="ECO:0000256" key="3">
    <source>
        <dbReference type="ARBA" id="ARBA00022554"/>
    </source>
</evidence>
<dbReference type="AlphaFoldDB" id="D8S3Z1"/>
<keyword evidence="4" id="KW-0732">Signal</keyword>
<evidence type="ECO:0000313" key="7">
    <source>
        <dbReference type="EMBL" id="EFJ20841.1"/>
    </source>
</evidence>
<dbReference type="Pfam" id="PF20067">
    <property type="entry name" value="SSL_N"/>
    <property type="match status" value="1"/>
</dbReference>
<dbReference type="GO" id="GO:0005773">
    <property type="term" value="C:vacuole"/>
    <property type="evidence" value="ECO:0007669"/>
    <property type="project" value="UniProtKB-SubCell"/>
</dbReference>
<dbReference type="STRING" id="88036.D8S3Z1"/>
<protein>
    <recommendedName>
        <fullName evidence="6">Strictosidine synthase conserved region domain-containing protein</fullName>
    </recommendedName>
</protein>
<evidence type="ECO:0000259" key="6">
    <source>
        <dbReference type="Pfam" id="PF03088"/>
    </source>
</evidence>
<dbReference type="Pfam" id="PF03088">
    <property type="entry name" value="Str_synth"/>
    <property type="match status" value="1"/>
</dbReference>
<evidence type="ECO:0000313" key="8">
    <source>
        <dbReference type="Proteomes" id="UP000001514"/>
    </source>
</evidence>
<dbReference type="SUPFAM" id="SSF63829">
    <property type="entry name" value="Calcium-dependent phosphotriesterase"/>
    <property type="match status" value="1"/>
</dbReference>
<dbReference type="HOGENOM" id="CLU_023267_2_0_1"/>
<reference evidence="7 8" key="1">
    <citation type="journal article" date="2011" name="Science">
        <title>The Selaginella genome identifies genetic changes associated with the evolution of vascular plants.</title>
        <authorList>
            <person name="Banks J.A."/>
            <person name="Nishiyama T."/>
            <person name="Hasebe M."/>
            <person name="Bowman J.L."/>
            <person name="Gribskov M."/>
            <person name="dePamphilis C."/>
            <person name="Albert V.A."/>
            <person name="Aono N."/>
            <person name="Aoyama T."/>
            <person name="Ambrose B.A."/>
            <person name="Ashton N.W."/>
            <person name="Axtell M.J."/>
            <person name="Barker E."/>
            <person name="Barker M.S."/>
            <person name="Bennetzen J.L."/>
            <person name="Bonawitz N.D."/>
            <person name="Chapple C."/>
            <person name="Cheng C."/>
            <person name="Correa L.G."/>
            <person name="Dacre M."/>
            <person name="DeBarry J."/>
            <person name="Dreyer I."/>
            <person name="Elias M."/>
            <person name="Engstrom E.M."/>
            <person name="Estelle M."/>
            <person name="Feng L."/>
            <person name="Finet C."/>
            <person name="Floyd S.K."/>
            <person name="Frommer W.B."/>
            <person name="Fujita T."/>
            <person name="Gramzow L."/>
            <person name="Gutensohn M."/>
            <person name="Harholt J."/>
            <person name="Hattori M."/>
            <person name="Heyl A."/>
            <person name="Hirai T."/>
            <person name="Hiwatashi Y."/>
            <person name="Ishikawa M."/>
            <person name="Iwata M."/>
            <person name="Karol K.G."/>
            <person name="Koehler B."/>
            <person name="Kolukisaoglu U."/>
            <person name="Kubo M."/>
            <person name="Kurata T."/>
            <person name="Lalonde S."/>
            <person name="Li K."/>
            <person name="Li Y."/>
            <person name="Litt A."/>
            <person name="Lyons E."/>
            <person name="Manning G."/>
            <person name="Maruyama T."/>
            <person name="Michael T.P."/>
            <person name="Mikami K."/>
            <person name="Miyazaki S."/>
            <person name="Morinaga S."/>
            <person name="Murata T."/>
            <person name="Mueller-Roeber B."/>
            <person name="Nelson D.R."/>
            <person name="Obara M."/>
            <person name="Oguri Y."/>
            <person name="Olmstead R.G."/>
            <person name="Onodera N."/>
            <person name="Petersen B.L."/>
            <person name="Pils B."/>
            <person name="Prigge M."/>
            <person name="Rensing S.A."/>
            <person name="Riano-Pachon D.M."/>
            <person name="Roberts A.W."/>
            <person name="Sato Y."/>
            <person name="Scheller H.V."/>
            <person name="Schulz B."/>
            <person name="Schulz C."/>
            <person name="Shakirov E.V."/>
            <person name="Shibagaki N."/>
            <person name="Shinohara N."/>
            <person name="Shippen D.E."/>
            <person name="Soerensen I."/>
            <person name="Sotooka R."/>
            <person name="Sugimoto N."/>
            <person name="Sugita M."/>
            <person name="Sumikawa N."/>
            <person name="Tanurdzic M."/>
            <person name="Theissen G."/>
            <person name="Ulvskov P."/>
            <person name="Wakazuki S."/>
            <person name="Weng J.K."/>
            <person name="Willats W.W."/>
            <person name="Wipf D."/>
            <person name="Wolf P.G."/>
            <person name="Yang L."/>
            <person name="Zimmer A.D."/>
            <person name="Zhu Q."/>
            <person name="Mitros T."/>
            <person name="Hellsten U."/>
            <person name="Loque D."/>
            <person name="Otillar R."/>
            <person name="Salamov A."/>
            <person name="Schmutz J."/>
            <person name="Shapiro H."/>
            <person name="Lindquist E."/>
            <person name="Lucas S."/>
            <person name="Rokhsar D."/>
            <person name="Grigoriev I.V."/>
        </authorList>
    </citation>
    <scope>NUCLEOTIDE SEQUENCE [LARGE SCALE GENOMIC DNA]</scope>
</reference>
<dbReference type="InterPro" id="IPR011042">
    <property type="entry name" value="6-blade_b-propeller_TolB-like"/>
</dbReference>
<gene>
    <name evidence="7" type="ORF">SELMODRAFT_108020</name>
</gene>
<dbReference type="PANTHER" id="PTHR10426:SF131">
    <property type="entry name" value="STRICTOSIDINE SYNTHASE CONSERVED REGION DOMAIN-CONTAINING PROTEIN"/>
    <property type="match status" value="1"/>
</dbReference>
<dbReference type="InterPro" id="IPR018119">
    <property type="entry name" value="Strictosidine_synth_cons-reg"/>
</dbReference>
<dbReference type="FunFam" id="2.120.10.30:FF:000032">
    <property type="entry name" value="Protein STRICTOSIDINE SYNTHASE-LIKE 13"/>
    <property type="match status" value="1"/>
</dbReference>
<comment type="similarity">
    <text evidence="2">Belongs to the strictosidine synthase family.</text>
</comment>
<comment type="subcellular location">
    <subcellularLocation>
        <location evidence="1">Vacuole</location>
    </subcellularLocation>
</comment>
<sequence length="404" mass="45746">MAVEKLQRNTLVTCRALCGLLVVIVAMDPLRLSFVRQIPSFQAKYVEPPVQNAATMLKDPSNRLLGAMLRFENEFLGPESIAFDSKGRGPYTGVSDGRVLLWQGSEVGWREFATTSANRYVECDPRNPPIVYFKQEHICGRPLGLRFNKSSSKLYIADAYMGLMVVGSEGGQAQVLANEVNGQKIKFANDVDFDDKGFVYFTDTSTRYQRRQYLVSVLEGDNTGRLLRYDPQSKKTIVVLDKLRFPNGIAVNNDSSFILIAESITARLLRYWLKGPKAGTTDVFTTLPGNPDNVRLNERGEFWVAMYSRSSRMEFLASHPRLKTLLLRIPIPLEYTFYYLMGRSYGMVARYSAQGELLEILEDREGKVVKHVSEVEERDGKLWLGSVILPHIAVLNRQNYSLEP</sequence>
<dbReference type="GO" id="GO:0016787">
    <property type="term" value="F:hydrolase activity"/>
    <property type="evidence" value="ECO:0000318"/>
    <property type="project" value="GO_Central"/>
</dbReference>
<keyword evidence="5" id="KW-0325">Glycoprotein</keyword>
<dbReference type="Gene3D" id="2.120.10.30">
    <property type="entry name" value="TolB, C-terminal domain"/>
    <property type="match status" value="1"/>
</dbReference>
<dbReference type="eggNOG" id="KOG1520">
    <property type="taxonomic scope" value="Eukaryota"/>
</dbReference>
<dbReference type="Gramene" id="EFJ20841">
    <property type="protein sequence ID" value="EFJ20841"/>
    <property type="gene ID" value="SELMODRAFT_108020"/>
</dbReference>
<dbReference type="OMA" id="GRIFRYN"/>
<feature type="domain" description="Strictosidine synthase conserved region" evidence="6">
    <location>
        <begin position="189"/>
        <end position="276"/>
    </location>
</feature>
<keyword evidence="3" id="KW-0926">Vacuole</keyword>
<evidence type="ECO:0000256" key="2">
    <source>
        <dbReference type="ARBA" id="ARBA00009191"/>
    </source>
</evidence>